<evidence type="ECO:0008006" key="3">
    <source>
        <dbReference type="Google" id="ProtNLM"/>
    </source>
</evidence>
<comment type="caution">
    <text evidence="1">The sequence shown here is derived from an EMBL/GenBank/DDBJ whole genome shotgun (WGS) entry which is preliminary data.</text>
</comment>
<dbReference type="RefSeq" id="WP_061802674.1">
    <property type="nucleotide sequence ID" value="NZ_FOXX01000024.1"/>
</dbReference>
<reference evidence="1 2" key="1">
    <citation type="submission" date="2016-10" db="EMBL/GenBank/DDBJ databases">
        <authorList>
            <person name="Varghese N."/>
            <person name="Submissions S."/>
        </authorList>
    </citation>
    <scope>NUCLEOTIDE SEQUENCE [LARGE SCALE GENOMIC DNA]</scope>
    <source>
        <strain evidence="1 2">DSM 13796</strain>
    </source>
</reference>
<dbReference type="InterPro" id="IPR019667">
    <property type="entry name" value="Uncharacterised_YbaK"/>
</dbReference>
<sequence>MTVITTFKERRREKEMKYERKVMSGISLEKLYKEMMRYFQPLMFYSTKNNRSVEEGCLDIAVEAFLLGAKYSRFGYYGEQEEKVRARSEKEGKKLVSALFDYLSFWTEDHYELPTGDGLYMLCEAYVDGWWTEGFRFGKKRYALKLS</sequence>
<accession>A0A1I6C4D1</accession>
<dbReference type="Proteomes" id="UP000182762">
    <property type="component" value="Unassembled WGS sequence"/>
</dbReference>
<evidence type="ECO:0000313" key="2">
    <source>
        <dbReference type="Proteomes" id="UP000182762"/>
    </source>
</evidence>
<gene>
    <name evidence="1" type="ORF">SAMN02745910_04936</name>
</gene>
<dbReference type="GeneID" id="93713448"/>
<protein>
    <recommendedName>
        <fullName evidence="3">DUF2521 domain-containing protein</fullName>
    </recommendedName>
</protein>
<dbReference type="EMBL" id="FOXX01000024">
    <property type="protein sequence ID" value="SFQ88042.1"/>
    <property type="molecule type" value="Genomic_DNA"/>
</dbReference>
<name>A0A1I6C4D1_9BACI</name>
<proteinExistence type="predicted"/>
<keyword evidence="2" id="KW-1185">Reference proteome</keyword>
<evidence type="ECO:0000313" key="1">
    <source>
        <dbReference type="EMBL" id="SFQ88042.1"/>
    </source>
</evidence>
<dbReference type="Pfam" id="PF10730">
    <property type="entry name" value="DUF2521"/>
    <property type="match status" value="1"/>
</dbReference>
<organism evidence="1 2">
    <name type="scientific">Priestia endophytica DSM 13796</name>
    <dbReference type="NCBI Taxonomy" id="1121089"/>
    <lineage>
        <taxon>Bacteria</taxon>
        <taxon>Bacillati</taxon>
        <taxon>Bacillota</taxon>
        <taxon>Bacilli</taxon>
        <taxon>Bacillales</taxon>
        <taxon>Bacillaceae</taxon>
        <taxon>Priestia</taxon>
    </lineage>
</organism>